<keyword evidence="6" id="KW-0732">Signal</keyword>
<feature type="chain" id="PRO_5037203944" description="Pectate lyase domain-containing protein" evidence="6">
    <location>
        <begin position="26"/>
        <end position="655"/>
    </location>
</feature>
<evidence type="ECO:0000313" key="9">
    <source>
        <dbReference type="Proteomes" id="UP000623608"/>
    </source>
</evidence>
<dbReference type="InterPro" id="IPR000070">
    <property type="entry name" value="Pectinesterase_cat"/>
</dbReference>
<dbReference type="RefSeq" id="WP_203811363.1">
    <property type="nucleotide sequence ID" value="NZ_BOMY01000041.1"/>
</dbReference>
<dbReference type="Pfam" id="PF00544">
    <property type="entry name" value="Pectate_lyase_4"/>
    <property type="match status" value="1"/>
</dbReference>
<keyword evidence="3" id="KW-0063">Aspartyl esterase</keyword>
<name>A0A919NQW2_9ACTN</name>
<evidence type="ECO:0000256" key="6">
    <source>
        <dbReference type="SAM" id="SignalP"/>
    </source>
</evidence>
<dbReference type="GO" id="GO:0030599">
    <property type="term" value="F:pectinesterase activity"/>
    <property type="evidence" value="ECO:0007669"/>
    <property type="project" value="InterPro"/>
</dbReference>
<evidence type="ECO:0000256" key="3">
    <source>
        <dbReference type="ARBA" id="ARBA00023085"/>
    </source>
</evidence>
<evidence type="ECO:0000259" key="7">
    <source>
        <dbReference type="SMART" id="SM00656"/>
    </source>
</evidence>
<dbReference type="InterPro" id="IPR011050">
    <property type="entry name" value="Pectin_lyase_fold/virulence"/>
</dbReference>
<dbReference type="AlphaFoldDB" id="A0A919NQW2"/>
<sequence length="655" mass="70239">MIGPRLLVAAVVAATILAPASPAVGFERAATVDGFAAVAGAGLATTTGGAGGRTVTATTLDDLRTYAAAAEPLVVRVRGSIAVTPFGDMIKVGSDKTIVGAGPGAEIVGGGFYINQQHNVVVRNLTIRDSYLPGDWDGKESTNDNDGIRIDTSHHIWIDHNTIERVGDGAIDTRKDCDFVTVSWNVIADTNKALGLGWTTNVITHVTAHHNWIRNTFQRNWSIDNAAAAHLYNNYLQDVGQYGTMSRNAAKVVVQNSYFDHVNDPLVAKDAASELVQTGNVFDGSSGRRDIAGAAFDPATFYPFALDPADRVPAIVRAGAGPQPASHRPPARVVTVALDGSGDYASLMGALGAHPRVIVLKPGVYREVVRVWEDMAGVTLVGAGRNPSDVVITYDLPAGGEKFYGGTYGSAGSPTFTTLGDDVTVRNLTLANSYDESVTPSQALAVRTVGDRAIFDRTRFVADQDTYKADSPNRDRVSRTYLHDCYIEGDVDFIYGRGTAVFDGCEIFSSDRGTPANNGWTTAASTSDDNPYGFLFTHSRFTSDAAAGSVHLGRPWHPGGDLRAIAQVVIRDSWLGPQIADPPWTDMSGFPWQQARFFEYRNTGPGAAVSENRPQLDPAAAADFTIGTYLAGTDHWRPWRELPSARSGERRRTYL</sequence>
<organism evidence="8 9">
    <name type="scientific">Paractinoplanes tereljensis</name>
    <dbReference type="NCBI Taxonomy" id="571912"/>
    <lineage>
        <taxon>Bacteria</taxon>
        <taxon>Bacillati</taxon>
        <taxon>Actinomycetota</taxon>
        <taxon>Actinomycetes</taxon>
        <taxon>Micromonosporales</taxon>
        <taxon>Micromonosporaceae</taxon>
        <taxon>Paractinoplanes</taxon>
    </lineage>
</organism>
<dbReference type="InterPro" id="IPR002022">
    <property type="entry name" value="Pec_lyase"/>
</dbReference>
<dbReference type="SMART" id="SM00656">
    <property type="entry name" value="Amb_all"/>
    <property type="match status" value="1"/>
</dbReference>
<comment type="caution">
    <text evidence="8">The sequence shown here is derived from an EMBL/GenBank/DDBJ whole genome shotgun (WGS) entry which is preliminary data.</text>
</comment>
<protein>
    <recommendedName>
        <fullName evidence="7">Pectate lyase domain-containing protein</fullName>
    </recommendedName>
</protein>
<dbReference type="PANTHER" id="PTHR31321">
    <property type="entry name" value="ACYL-COA THIOESTER HYDROLASE YBHC-RELATED"/>
    <property type="match status" value="1"/>
</dbReference>
<accession>A0A919NQW2</accession>
<keyword evidence="4 5" id="KW-0456">Lyase</keyword>
<dbReference type="SMART" id="SM00710">
    <property type="entry name" value="PbH1"/>
    <property type="match status" value="4"/>
</dbReference>
<evidence type="ECO:0000313" key="8">
    <source>
        <dbReference type="EMBL" id="GIF23461.1"/>
    </source>
</evidence>
<dbReference type="InterPro" id="IPR012334">
    <property type="entry name" value="Pectin_lyas_fold"/>
</dbReference>
<dbReference type="GO" id="GO:0009279">
    <property type="term" value="C:cell outer membrane"/>
    <property type="evidence" value="ECO:0007669"/>
    <property type="project" value="TreeGrafter"/>
</dbReference>
<feature type="domain" description="Pectate lyase" evidence="7">
    <location>
        <begin position="50"/>
        <end position="265"/>
    </location>
</feature>
<evidence type="ECO:0000256" key="1">
    <source>
        <dbReference type="ARBA" id="ARBA00008891"/>
    </source>
</evidence>
<keyword evidence="5" id="KW-0624">Polysaccharide degradation</keyword>
<keyword evidence="5" id="KW-0964">Secreted</keyword>
<dbReference type="Pfam" id="PF01095">
    <property type="entry name" value="Pectinesterase"/>
    <property type="match status" value="1"/>
</dbReference>
<dbReference type="GO" id="GO:0000272">
    <property type="term" value="P:polysaccharide catabolic process"/>
    <property type="evidence" value="ECO:0007669"/>
    <property type="project" value="UniProtKB-KW"/>
</dbReference>
<gene>
    <name evidence="8" type="ORF">Ate02nite_61910</name>
</gene>
<keyword evidence="9" id="KW-1185">Reference proteome</keyword>
<keyword evidence="5" id="KW-0119">Carbohydrate metabolism</keyword>
<dbReference type="GO" id="GO:0005576">
    <property type="term" value="C:extracellular region"/>
    <property type="evidence" value="ECO:0007669"/>
    <property type="project" value="UniProtKB-SubCell"/>
</dbReference>
<dbReference type="PANTHER" id="PTHR31321:SF57">
    <property type="entry name" value="PECTINESTERASE 53-RELATED"/>
    <property type="match status" value="1"/>
</dbReference>
<dbReference type="InterPro" id="IPR006626">
    <property type="entry name" value="PbH1"/>
</dbReference>
<dbReference type="EMBL" id="BOMY01000041">
    <property type="protein sequence ID" value="GIF23461.1"/>
    <property type="molecule type" value="Genomic_DNA"/>
</dbReference>
<dbReference type="Gene3D" id="2.160.20.10">
    <property type="entry name" value="Single-stranded right-handed beta-helix, Pectin lyase-like"/>
    <property type="match status" value="2"/>
</dbReference>
<evidence type="ECO:0000256" key="2">
    <source>
        <dbReference type="ARBA" id="ARBA00022801"/>
    </source>
</evidence>
<evidence type="ECO:0000256" key="4">
    <source>
        <dbReference type="ARBA" id="ARBA00023239"/>
    </source>
</evidence>
<keyword evidence="2" id="KW-0378">Hydrolase</keyword>
<reference evidence="8" key="1">
    <citation type="submission" date="2021-01" db="EMBL/GenBank/DDBJ databases">
        <title>Whole genome shotgun sequence of Actinoplanes tereljensis NBRC 105297.</title>
        <authorList>
            <person name="Komaki H."/>
            <person name="Tamura T."/>
        </authorList>
    </citation>
    <scope>NUCLEOTIDE SEQUENCE</scope>
    <source>
        <strain evidence="8">NBRC 105297</strain>
    </source>
</reference>
<dbReference type="Proteomes" id="UP000623608">
    <property type="component" value="Unassembled WGS sequence"/>
</dbReference>
<evidence type="ECO:0000256" key="5">
    <source>
        <dbReference type="RuleBase" id="RU361173"/>
    </source>
</evidence>
<dbReference type="GO" id="GO:0016829">
    <property type="term" value="F:lyase activity"/>
    <property type="evidence" value="ECO:0007669"/>
    <property type="project" value="UniProtKB-KW"/>
</dbReference>
<comment type="similarity">
    <text evidence="5">Belongs to the polysaccharide lyase 1 family.</text>
</comment>
<proteinExistence type="inferred from homology"/>
<feature type="signal peptide" evidence="6">
    <location>
        <begin position="1"/>
        <end position="25"/>
    </location>
</feature>
<comment type="similarity">
    <text evidence="1">Belongs to the pectinesterase family.</text>
</comment>
<dbReference type="SUPFAM" id="SSF51126">
    <property type="entry name" value="Pectin lyase-like"/>
    <property type="match status" value="2"/>
</dbReference>
<comment type="subcellular location">
    <subcellularLocation>
        <location evidence="5">Secreted</location>
    </subcellularLocation>
</comment>
<dbReference type="GO" id="GO:0042545">
    <property type="term" value="P:cell wall modification"/>
    <property type="evidence" value="ECO:0007669"/>
    <property type="project" value="InterPro"/>
</dbReference>